<name>A0A512NIJ9_9HYPH</name>
<dbReference type="InterPro" id="IPR036866">
    <property type="entry name" value="RibonucZ/Hydroxyglut_hydro"/>
</dbReference>
<dbReference type="Proteomes" id="UP000321058">
    <property type="component" value="Unassembled WGS sequence"/>
</dbReference>
<reference evidence="7 8" key="1">
    <citation type="submission" date="2019-07" db="EMBL/GenBank/DDBJ databases">
        <title>Whole genome shotgun sequence of Reyranella soli NBRC 108950.</title>
        <authorList>
            <person name="Hosoyama A."/>
            <person name="Uohara A."/>
            <person name="Ohji S."/>
            <person name="Ichikawa N."/>
        </authorList>
    </citation>
    <scope>NUCLEOTIDE SEQUENCE [LARGE SCALE GENOMIC DNA]</scope>
    <source>
        <strain evidence="7 8">NBRC 108950</strain>
    </source>
</reference>
<dbReference type="Gene3D" id="3.60.15.10">
    <property type="entry name" value="Ribonuclease Z/Hydroxyacylglutathione hydrolase-like"/>
    <property type="match status" value="1"/>
</dbReference>
<keyword evidence="5" id="KW-0862">Zinc</keyword>
<keyword evidence="8" id="KW-1185">Reference proteome</keyword>
<organism evidence="7 8">
    <name type="scientific">Reyranella soli</name>
    <dbReference type="NCBI Taxonomy" id="1230389"/>
    <lineage>
        <taxon>Bacteria</taxon>
        <taxon>Pseudomonadati</taxon>
        <taxon>Pseudomonadota</taxon>
        <taxon>Alphaproteobacteria</taxon>
        <taxon>Hyphomicrobiales</taxon>
        <taxon>Reyranellaceae</taxon>
        <taxon>Reyranella</taxon>
    </lineage>
</organism>
<dbReference type="EMBL" id="BKAJ01000110">
    <property type="protein sequence ID" value="GEP58769.1"/>
    <property type="molecule type" value="Genomic_DNA"/>
</dbReference>
<keyword evidence="4" id="KW-0378">Hydrolase</keyword>
<evidence type="ECO:0000313" key="8">
    <source>
        <dbReference type="Proteomes" id="UP000321058"/>
    </source>
</evidence>
<dbReference type="AlphaFoldDB" id="A0A512NIJ9"/>
<accession>A0A512NIJ9</accession>
<proteinExistence type="inferred from homology"/>
<evidence type="ECO:0000256" key="1">
    <source>
        <dbReference type="ARBA" id="ARBA00001947"/>
    </source>
</evidence>
<comment type="cofactor">
    <cofactor evidence="1">
        <name>Zn(2+)</name>
        <dbReference type="ChEBI" id="CHEBI:29105"/>
    </cofactor>
</comment>
<dbReference type="PANTHER" id="PTHR42978:SF7">
    <property type="entry name" value="METALLO-HYDROLASE RV2300C-RELATED"/>
    <property type="match status" value="1"/>
</dbReference>
<sequence length="275" mass="31180">MEIKMRSTPIYEVHAVKYAHLPRKAWEVQITPDPHDADFPMDYFVWVAIPLDEAGNRAIGGKPVVIDTGFNAQVGKQRGREVKRNPADLLNDLGIDPREVEDVIVTHLHYDHVGNWDKFPKARFHLQDKEMQFATGRHMCHDPFRHAFEVEDIVGMVRAVYGKRVVFHDGDDEIQPGISVHLIGGHTMGIQSVRVMTRNGWLVLASDASHYYWGIRDKKLFSIVYSVADMLAGYDKLTKLADGHVDMVVPGHDAEVMTKYPASRDDMKGIAVRLD</sequence>
<dbReference type="Pfam" id="PF00753">
    <property type="entry name" value="Lactamase_B"/>
    <property type="match status" value="1"/>
</dbReference>
<feature type="domain" description="Metallo-beta-lactamase" evidence="6">
    <location>
        <begin position="60"/>
        <end position="252"/>
    </location>
</feature>
<protein>
    <submittedName>
        <fullName evidence="7">N-acyl homoserine lactonase family protein</fullName>
    </submittedName>
</protein>
<evidence type="ECO:0000256" key="5">
    <source>
        <dbReference type="ARBA" id="ARBA00022833"/>
    </source>
</evidence>
<dbReference type="InterPro" id="IPR001279">
    <property type="entry name" value="Metallo-B-lactamas"/>
</dbReference>
<keyword evidence="3" id="KW-0479">Metal-binding</keyword>
<evidence type="ECO:0000256" key="4">
    <source>
        <dbReference type="ARBA" id="ARBA00022801"/>
    </source>
</evidence>
<evidence type="ECO:0000256" key="2">
    <source>
        <dbReference type="ARBA" id="ARBA00007749"/>
    </source>
</evidence>
<dbReference type="GO" id="GO:0046872">
    <property type="term" value="F:metal ion binding"/>
    <property type="evidence" value="ECO:0007669"/>
    <property type="project" value="UniProtKB-KW"/>
</dbReference>
<dbReference type="GO" id="GO:0016787">
    <property type="term" value="F:hydrolase activity"/>
    <property type="evidence" value="ECO:0007669"/>
    <property type="project" value="UniProtKB-KW"/>
</dbReference>
<comment type="caution">
    <text evidence="7">The sequence shown here is derived from an EMBL/GenBank/DDBJ whole genome shotgun (WGS) entry which is preliminary data.</text>
</comment>
<dbReference type="SUPFAM" id="SSF56281">
    <property type="entry name" value="Metallo-hydrolase/oxidoreductase"/>
    <property type="match status" value="1"/>
</dbReference>
<evidence type="ECO:0000259" key="6">
    <source>
        <dbReference type="Pfam" id="PF00753"/>
    </source>
</evidence>
<dbReference type="CDD" id="cd07729">
    <property type="entry name" value="AHL_lactonase_MBL-fold"/>
    <property type="match status" value="1"/>
</dbReference>
<evidence type="ECO:0000313" key="7">
    <source>
        <dbReference type="EMBL" id="GEP58769.1"/>
    </source>
</evidence>
<dbReference type="PANTHER" id="PTHR42978">
    <property type="entry name" value="QUORUM-QUENCHING LACTONASE YTNP-RELATED-RELATED"/>
    <property type="match status" value="1"/>
</dbReference>
<evidence type="ECO:0000256" key="3">
    <source>
        <dbReference type="ARBA" id="ARBA00022723"/>
    </source>
</evidence>
<gene>
    <name evidence="7" type="ORF">RSO01_59350</name>
</gene>
<comment type="similarity">
    <text evidence="2">Belongs to the metallo-beta-lactamase superfamily.</text>
</comment>
<dbReference type="InterPro" id="IPR051013">
    <property type="entry name" value="MBL_superfamily_lactonases"/>
</dbReference>